<reference evidence="2 3" key="1">
    <citation type="journal article" date="2018" name="Mol. Biol. Evol.">
        <title>Broad Genomic Sampling Reveals a Smut Pathogenic Ancestry of the Fungal Clade Ustilaginomycotina.</title>
        <authorList>
            <person name="Kijpornyongpan T."/>
            <person name="Mondo S.J."/>
            <person name="Barry K."/>
            <person name="Sandor L."/>
            <person name="Lee J."/>
            <person name="Lipzen A."/>
            <person name="Pangilinan J."/>
            <person name="LaButti K."/>
            <person name="Hainaut M."/>
            <person name="Henrissat B."/>
            <person name="Grigoriev I.V."/>
            <person name="Spatafora J.W."/>
            <person name="Aime M.C."/>
        </authorList>
    </citation>
    <scope>NUCLEOTIDE SEQUENCE [LARGE SCALE GENOMIC DNA]</scope>
    <source>
        <strain evidence="2 3">MCA 3645</strain>
    </source>
</reference>
<feature type="region of interest" description="Disordered" evidence="1">
    <location>
        <begin position="34"/>
        <end position="108"/>
    </location>
</feature>
<feature type="compositionally biased region" description="Low complexity" evidence="1">
    <location>
        <begin position="39"/>
        <end position="75"/>
    </location>
</feature>
<feature type="region of interest" description="Disordered" evidence="1">
    <location>
        <begin position="130"/>
        <end position="192"/>
    </location>
</feature>
<sequence>MTVSEILSPHTPSTATTDWFELAVLGRSMALREAKRAMASPAGLGSGEEASSSASKCEAGPASASSSARPAASHAFTNDSTMPSHALANGDTLAPPHVSSQAAQQTSLPAALRTAMQKPAISNGDADILRTEVMGPPPRLPNDPAYPPLNPRLEDVTQQPPAPKRRAPTSQANRRASPLHAPADFQAPTNINGKMPYALFHKLQQAQQSQTPTQPVAQVKTEPNDALELATFSTPPLPTNLD</sequence>
<name>A0A317XQZ4_9BASI</name>
<accession>A0A317XQZ4</accession>
<protein>
    <submittedName>
        <fullName evidence="2">Uncharacterized protein</fullName>
    </submittedName>
</protein>
<evidence type="ECO:0000256" key="1">
    <source>
        <dbReference type="SAM" id="MobiDB-lite"/>
    </source>
</evidence>
<keyword evidence="3" id="KW-1185">Reference proteome</keyword>
<gene>
    <name evidence="2" type="ORF">BCV70DRAFT_100810</name>
</gene>
<evidence type="ECO:0000313" key="3">
    <source>
        <dbReference type="Proteomes" id="UP000246740"/>
    </source>
</evidence>
<dbReference type="InParanoid" id="A0A317XQZ4"/>
<dbReference type="AlphaFoldDB" id="A0A317XQZ4"/>
<feature type="compositionally biased region" description="Polar residues" evidence="1">
    <location>
        <begin position="98"/>
        <end position="108"/>
    </location>
</feature>
<dbReference type="EMBL" id="KZ819192">
    <property type="protein sequence ID" value="PWZ00774.1"/>
    <property type="molecule type" value="Genomic_DNA"/>
</dbReference>
<proteinExistence type="predicted"/>
<feature type="compositionally biased region" description="Pro residues" evidence="1">
    <location>
        <begin position="135"/>
        <end position="150"/>
    </location>
</feature>
<evidence type="ECO:0000313" key="2">
    <source>
        <dbReference type="EMBL" id="PWZ00774.1"/>
    </source>
</evidence>
<dbReference type="OrthoDB" id="10636361at2759"/>
<dbReference type="Proteomes" id="UP000246740">
    <property type="component" value="Unassembled WGS sequence"/>
</dbReference>
<organism evidence="2 3">
    <name type="scientific">Testicularia cyperi</name>
    <dbReference type="NCBI Taxonomy" id="1882483"/>
    <lineage>
        <taxon>Eukaryota</taxon>
        <taxon>Fungi</taxon>
        <taxon>Dikarya</taxon>
        <taxon>Basidiomycota</taxon>
        <taxon>Ustilaginomycotina</taxon>
        <taxon>Ustilaginomycetes</taxon>
        <taxon>Ustilaginales</taxon>
        <taxon>Anthracoideaceae</taxon>
        <taxon>Testicularia</taxon>
    </lineage>
</organism>